<feature type="compositionally biased region" description="Basic and acidic residues" evidence="1">
    <location>
        <begin position="16"/>
        <end position="33"/>
    </location>
</feature>
<dbReference type="Proteomes" id="UP001558613">
    <property type="component" value="Unassembled WGS sequence"/>
</dbReference>
<reference evidence="2 3" key="1">
    <citation type="submission" date="2023-09" db="EMBL/GenBank/DDBJ databases">
        <authorList>
            <person name="Wang M."/>
        </authorList>
    </citation>
    <scope>NUCLEOTIDE SEQUENCE [LARGE SCALE GENOMIC DNA]</scope>
    <source>
        <strain evidence="2">GT-2023</strain>
        <tissue evidence="2">Liver</tissue>
    </source>
</reference>
<feature type="region of interest" description="Disordered" evidence="1">
    <location>
        <begin position="1"/>
        <end position="39"/>
    </location>
</feature>
<keyword evidence="3" id="KW-1185">Reference proteome</keyword>
<evidence type="ECO:0000313" key="2">
    <source>
        <dbReference type="EMBL" id="KAL1275069.1"/>
    </source>
</evidence>
<dbReference type="EMBL" id="JAYMGO010000005">
    <property type="protein sequence ID" value="KAL1275069.1"/>
    <property type="molecule type" value="Genomic_DNA"/>
</dbReference>
<sequence length="66" mass="7723">MLKDFKKVKASQSKPSDTHHVGSDRKEEEKDCGKYNMGDDVTCTRQNKKRKAYVYLKDFERMLAAH</sequence>
<accession>A0ABR3NDN8</accession>
<proteinExistence type="predicted"/>
<evidence type="ECO:0000256" key="1">
    <source>
        <dbReference type="SAM" id="MobiDB-lite"/>
    </source>
</evidence>
<name>A0ABR3NDN8_9TELE</name>
<evidence type="ECO:0000313" key="3">
    <source>
        <dbReference type="Proteomes" id="UP001558613"/>
    </source>
</evidence>
<organism evidence="2 3">
    <name type="scientific">Cirrhinus molitorella</name>
    <name type="common">mud carp</name>
    <dbReference type="NCBI Taxonomy" id="172907"/>
    <lineage>
        <taxon>Eukaryota</taxon>
        <taxon>Metazoa</taxon>
        <taxon>Chordata</taxon>
        <taxon>Craniata</taxon>
        <taxon>Vertebrata</taxon>
        <taxon>Euteleostomi</taxon>
        <taxon>Actinopterygii</taxon>
        <taxon>Neopterygii</taxon>
        <taxon>Teleostei</taxon>
        <taxon>Ostariophysi</taxon>
        <taxon>Cypriniformes</taxon>
        <taxon>Cyprinidae</taxon>
        <taxon>Labeoninae</taxon>
        <taxon>Labeonini</taxon>
        <taxon>Cirrhinus</taxon>
    </lineage>
</organism>
<comment type="caution">
    <text evidence="2">The sequence shown here is derived from an EMBL/GenBank/DDBJ whole genome shotgun (WGS) entry which is preliminary data.</text>
</comment>
<gene>
    <name evidence="2" type="ORF">QQF64_027883</name>
</gene>
<protein>
    <submittedName>
        <fullName evidence="2">Uncharacterized protein</fullName>
    </submittedName>
</protein>